<evidence type="ECO:0000313" key="10">
    <source>
        <dbReference type="EMBL" id="VUZ84122.1"/>
    </source>
</evidence>
<dbReference type="PROSITE" id="PS00745">
    <property type="entry name" value="RF_PROK_I"/>
    <property type="match status" value="1"/>
</dbReference>
<dbReference type="GO" id="GO:0016149">
    <property type="term" value="F:translation release factor activity, codon specific"/>
    <property type="evidence" value="ECO:0007669"/>
    <property type="project" value="UniProtKB-UniRule"/>
</dbReference>
<dbReference type="Pfam" id="PF03462">
    <property type="entry name" value="PCRF"/>
    <property type="match status" value="1"/>
</dbReference>
<evidence type="ECO:0000256" key="2">
    <source>
        <dbReference type="ARBA" id="ARBA00004496"/>
    </source>
</evidence>
<accession>A0A564ZHI3</accession>
<dbReference type="AlphaFoldDB" id="A0A564ZHI3"/>
<organism evidence="10 11">
    <name type="scientific">Candidatus Methylomirabilis lanthanidiphila</name>
    <dbReference type="NCBI Taxonomy" id="2211376"/>
    <lineage>
        <taxon>Bacteria</taxon>
        <taxon>Candidatus Methylomirabilota</taxon>
        <taxon>Candidatus Methylomirabilia</taxon>
        <taxon>Candidatus Methylomirabilales</taxon>
        <taxon>Candidatus Methylomirabilaceae</taxon>
        <taxon>Candidatus Methylomirabilis</taxon>
    </lineage>
</organism>
<evidence type="ECO:0000256" key="7">
    <source>
        <dbReference type="HAMAP-Rule" id="MF_00093"/>
    </source>
</evidence>
<evidence type="ECO:0000256" key="6">
    <source>
        <dbReference type="ARBA" id="ARBA00022917"/>
    </source>
</evidence>
<evidence type="ECO:0000256" key="3">
    <source>
        <dbReference type="ARBA" id="ARBA00010835"/>
    </source>
</evidence>
<proteinExistence type="inferred from homology"/>
<dbReference type="InterPro" id="IPR005139">
    <property type="entry name" value="PCRF"/>
</dbReference>
<keyword evidence="4 7" id="KW-0488">Methylation</keyword>
<feature type="modified residue" description="N5-methylglutamine" evidence="7">
    <location>
        <position position="241"/>
    </location>
</feature>
<dbReference type="Gene3D" id="3.30.70.1660">
    <property type="match status" value="1"/>
</dbReference>
<protein>
    <recommendedName>
        <fullName evidence="7 8">Peptide chain release factor 1</fullName>
        <shortName evidence="7">RF-1</shortName>
    </recommendedName>
</protein>
<comment type="subcellular location">
    <subcellularLocation>
        <location evidence="2 7">Cytoplasm</location>
    </subcellularLocation>
</comment>
<evidence type="ECO:0000256" key="1">
    <source>
        <dbReference type="ARBA" id="ARBA00002986"/>
    </source>
</evidence>
<keyword evidence="11" id="KW-1185">Reference proteome</keyword>
<name>A0A564ZHI3_9BACT</name>
<evidence type="ECO:0000313" key="11">
    <source>
        <dbReference type="Proteomes" id="UP000334340"/>
    </source>
</evidence>
<evidence type="ECO:0000256" key="5">
    <source>
        <dbReference type="ARBA" id="ARBA00022490"/>
    </source>
</evidence>
<dbReference type="Pfam" id="PF00472">
    <property type="entry name" value="RF-1"/>
    <property type="match status" value="1"/>
</dbReference>
<feature type="domain" description="Prokaryotic-type class I peptide chain release factors" evidence="9">
    <location>
        <begin position="234"/>
        <end position="250"/>
    </location>
</feature>
<evidence type="ECO:0000256" key="8">
    <source>
        <dbReference type="NCBIfam" id="TIGR00019"/>
    </source>
</evidence>
<dbReference type="InterPro" id="IPR045853">
    <property type="entry name" value="Pep_chain_release_fac_I_sf"/>
</dbReference>
<dbReference type="NCBIfam" id="TIGR00019">
    <property type="entry name" value="prfA"/>
    <property type="match status" value="1"/>
</dbReference>
<dbReference type="NCBIfam" id="NF001859">
    <property type="entry name" value="PRK00591.1"/>
    <property type="match status" value="1"/>
</dbReference>
<sequence>MRVTSMLQLRERLDAIEQRSAEILLQMSDSAVISDQTRFQRLAKAYAELEPVVEAYQRYRKLLRSVEEAKTLLHDGSDDDVRELAEAELEELGIKREKLEEELTLLLLPRDPADEKNIIVEVRAGAGGDEAALFAAELVRMYSRYAELHGWKVEMLSSSQTGVGGVKEAILSIEGRGAYSRLKFESGVHRVQRVPVTESSGRIHTSTVTVAVLPEAEDVEIQIDPKDLRIDVFRSTGPGGQSVNTTDSAVRITHLPTGMVVSCQDEKSQHKNRAKGMKVLRARLLEAATAQQAAEISQARRLQVGTGDRSERIRTYNFPQGRVTDHRIGLTLHSLPRILEGELEELIGALAASDQAARLKALV</sequence>
<dbReference type="EMBL" id="CABIKM010000006">
    <property type="protein sequence ID" value="VUZ84122.1"/>
    <property type="molecule type" value="Genomic_DNA"/>
</dbReference>
<keyword evidence="6 7" id="KW-0648">Protein biosynthesis</keyword>
<keyword evidence="5 7" id="KW-0963">Cytoplasm</keyword>
<dbReference type="PANTHER" id="PTHR43804:SF7">
    <property type="entry name" value="LD18447P"/>
    <property type="match status" value="1"/>
</dbReference>
<dbReference type="InterPro" id="IPR000352">
    <property type="entry name" value="Pep_chain_release_fac_I"/>
</dbReference>
<dbReference type="GO" id="GO:0005829">
    <property type="term" value="C:cytosol"/>
    <property type="evidence" value="ECO:0007669"/>
    <property type="project" value="UniProtKB-ARBA"/>
</dbReference>
<dbReference type="SMART" id="SM00937">
    <property type="entry name" value="PCRF"/>
    <property type="match status" value="1"/>
</dbReference>
<comment type="similarity">
    <text evidence="3 7">Belongs to the prokaryotic/mitochondrial release factor family.</text>
</comment>
<dbReference type="HAMAP" id="MF_00093">
    <property type="entry name" value="Rel_fac_1"/>
    <property type="match status" value="1"/>
</dbReference>
<dbReference type="FunFam" id="3.30.70.1660:FF:000002">
    <property type="entry name" value="Peptide chain release factor 1"/>
    <property type="match status" value="1"/>
</dbReference>
<gene>
    <name evidence="7" type="primary">prfA</name>
    <name evidence="10" type="ORF">MELA_00488</name>
</gene>
<dbReference type="Gene3D" id="6.10.140.1950">
    <property type="match status" value="1"/>
</dbReference>
<dbReference type="SUPFAM" id="SSF75620">
    <property type="entry name" value="Release factor"/>
    <property type="match status" value="1"/>
</dbReference>
<dbReference type="Gene3D" id="3.30.160.20">
    <property type="match status" value="1"/>
</dbReference>
<comment type="PTM">
    <text evidence="7">Methylated by PrmC. Methylation increases the termination efficiency of RF1.</text>
</comment>
<dbReference type="FunFam" id="3.30.160.20:FF:000004">
    <property type="entry name" value="Peptide chain release factor 1"/>
    <property type="match status" value="1"/>
</dbReference>
<reference evidence="10 11" key="1">
    <citation type="submission" date="2019-07" db="EMBL/GenBank/DDBJ databases">
        <authorList>
            <person name="Cremers G."/>
        </authorList>
    </citation>
    <scope>NUCLEOTIDE SEQUENCE [LARGE SCALE GENOMIC DNA]</scope>
</reference>
<dbReference type="PANTHER" id="PTHR43804">
    <property type="entry name" value="LD18447P"/>
    <property type="match status" value="1"/>
</dbReference>
<dbReference type="InterPro" id="IPR004373">
    <property type="entry name" value="RF-1"/>
</dbReference>
<dbReference type="FunFam" id="3.30.70.1660:FF:000004">
    <property type="entry name" value="Peptide chain release factor 1"/>
    <property type="match status" value="1"/>
</dbReference>
<dbReference type="Proteomes" id="UP000334340">
    <property type="component" value="Unassembled WGS sequence"/>
</dbReference>
<evidence type="ECO:0000256" key="4">
    <source>
        <dbReference type="ARBA" id="ARBA00022481"/>
    </source>
</evidence>
<evidence type="ECO:0000259" key="9">
    <source>
        <dbReference type="PROSITE" id="PS00745"/>
    </source>
</evidence>
<comment type="function">
    <text evidence="1 7">Peptide chain release factor 1 directs the termination of translation in response to the peptide chain termination codons UAG and UAA.</text>
</comment>
<dbReference type="InterPro" id="IPR050057">
    <property type="entry name" value="Prokaryotic/Mito_RF"/>
</dbReference>